<name>A0A1H0CIH6_9BACT</name>
<dbReference type="InterPro" id="IPR014925">
    <property type="entry name" value="CGGC_dom"/>
</dbReference>
<evidence type="ECO:0000313" key="2">
    <source>
        <dbReference type="EMBL" id="SDN57697.1"/>
    </source>
</evidence>
<dbReference type="STRING" id="206665.SAMN04488516_10363"/>
<gene>
    <name evidence="2" type="ORF">SAMN04488516_10363</name>
</gene>
<keyword evidence="3" id="KW-1185">Reference proteome</keyword>
<evidence type="ECO:0000313" key="3">
    <source>
        <dbReference type="Proteomes" id="UP000199602"/>
    </source>
</evidence>
<accession>A0A1H0CIH6</accession>
<organism evidence="2 3">
    <name type="scientific">Desulfonauticus submarinus</name>
    <dbReference type="NCBI Taxonomy" id="206665"/>
    <lineage>
        <taxon>Bacteria</taxon>
        <taxon>Pseudomonadati</taxon>
        <taxon>Thermodesulfobacteriota</taxon>
        <taxon>Desulfovibrionia</taxon>
        <taxon>Desulfovibrionales</taxon>
        <taxon>Desulfonauticaceae</taxon>
        <taxon>Desulfonauticus</taxon>
    </lineage>
</organism>
<evidence type="ECO:0000259" key="1">
    <source>
        <dbReference type="SMART" id="SM01078"/>
    </source>
</evidence>
<reference evidence="2 3" key="1">
    <citation type="submission" date="2016-10" db="EMBL/GenBank/DDBJ databases">
        <authorList>
            <person name="de Groot N.N."/>
        </authorList>
    </citation>
    <scope>NUCLEOTIDE SEQUENCE [LARGE SCALE GENOMIC DNA]</scope>
    <source>
        <strain evidence="2 3">DSM 15269</strain>
    </source>
</reference>
<dbReference type="Pfam" id="PF08821">
    <property type="entry name" value="CGGC"/>
    <property type="match status" value="1"/>
</dbReference>
<sequence length="120" mass="13395">MEKILILGCKMAMNDVCIGCSRCLVAFNRREGEFARYGKDAEIVGLLNCGGCPGSVIVTRLVQLKLWNMPLKEQITKIHIAFCMNNCPYKDELVKKIQAKAGIEVVMGTHPYKPENIFSS</sequence>
<proteinExistence type="predicted"/>
<dbReference type="OrthoDB" id="9789971at2"/>
<dbReference type="EMBL" id="FNIN01000003">
    <property type="protein sequence ID" value="SDN57697.1"/>
    <property type="molecule type" value="Genomic_DNA"/>
</dbReference>
<dbReference type="RefSeq" id="WP_092064150.1">
    <property type="nucleotide sequence ID" value="NZ_FNIN01000003.1"/>
</dbReference>
<dbReference type="SMART" id="SM01078">
    <property type="entry name" value="CGGC"/>
    <property type="match status" value="1"/>
</dbReference>
<dbReference type="AlphaFoldDB" id="A0A1H0CIH6"/>
<dbReference type="Proteomes" id="UP000199602">
    <property type="component" value="Unassembled WGS sequence"/>
</dbReference>
<feature type="domain" description="CGGC" evidence="1">
    <location>
        <begin position="3"/>
        <end position="110"/>
    </location>
</feature>
<protein>
    <submittedName>
        <fullName evidence="2">Predicted metal-binding protein</fullName>
    </submittedName>
</protein>